<dbReference type="Pfam" id="PF01753">
    <property type="entry name" value="zf-MYND"/>
    <property type="match status" value="1"/>
</dbReference>
<sequence>MQNIKVGDAASKGRGLFASKDVTPQHTLYTTNELAIAAINTAELPNFCYRCYAGSRPSTEQWYNTGQYRDAELKVCTGCQVARFCGERCQKQAWKRYHKHECKIFAKLRPEVLPEQHDNALLADGLWSEVMNAMSHGDDLRAAGGDTWMSLMLIAKATHEYSQTKVDLATVLKLVCILKVNGLKLSTTYGDPIGVFLDPTLVKINHSCNGNVMVHRPTYTNGTGWPNRLSNDKAMLKLLPLRDIEQGEELTISYIDFTEHVTTRQKNLQKDYLFTCTCDKCNRDTVAAKEFSSTNPDLAKQQVTWREAVNKHFQLLKSPHFSVASSINALESVIAAMESQPSFSPSTDPYPRAIHELKLLHMDNHKSVGPALMCALKEHLLVGPAICASPFYPTRIVNAIYLLQILALLDDSFTPSPNRDPQLERQARSIEKKGLSRQSFKFWRLRICVDTCACLLKSGLTDLTGALEMEQMSIGINDRLTSDEMLSSWPVKQQGEEEMMKVLDLSRERWDALVKPGLESYDSRHPGA</sequence>
<keyword evidence="2 4" id="KW-0863">Zinc-finger</keyword>
<proteinExistence type="predicted"/>
<dbReference type="Gene3D" id="2.170.270.10">
    <property type="entry name" value="SET domain"/>
    <property type="match status" value="1"/>
</dbReference>
<dbReference type="SUPFAM" id="SSF82199">
    <property type="entry name" value="SET domain"/>
    <property type="match status" value="1"/>
</dbReference>
<dbReference type="PROSITE" id="PS50280">
    <property type="entry name" value="SET"/>
    <property type="match status" value="1"/>
</dbReference>
<keyword evidence="8" id="KW-1185">Reference proteome</keyword>
<dbReference type="PANTHER" id="PTHR12197:SF251">
    <property type="entry name" value="EG:BACR7C10.4 PROTEIN"/>
    <property type="match status" value="1"/>
</dbReference>
<dbReference type="InterPro" id="IPR050869">
    <property type="entry name" value="H3K4_H4K5_MeTrfase"/>
</dbReference>
<evidence type="ECO:0000256" key="1">
    <source>
        <dbReference type="ARBA" id="ARBA00022723"/>
    </source>
</evidence>
<evidence type="ECO:0000256" key="3">
    <source>
        <dbReference type="ARBA" id="ARBA00022833"/>
    </source>
</evidence>
<feature type="domain" description="SET" evidence="5">
    <location>
        <begin position="2"/>
        <end position="255"/>
    </location>
</feature>
<dbReference type="InterPro" id="IPR001214">
    <property type="entry name" value="SET_dom"/>
</dbReference>
<dbReference type="Gene3D" id="6.10.140.2220">
    <property type="match status" value="1"/>
</dbReference>
<evidence type="ECO:0008006" key="9">
    <source>
        <dbReference type="Google" id="ProtNLM"/>
    </source>
</evidence>
<dbReference type="Proteomes" id="UP001345013">
    <property type="component" value="Unassembled WGS sequence"/>
</dbReference>
<accession>A0ABR0K8F5</accession>
<evidence type="ECO:0000256" key="2">
    <source>
        <dbReference type="ARBA" id="ARBA00022771"/>
    </source>
</evidence>
<dbReference type="EMBL" id="JAVRRG010000068">
    <property type="protein sequence ID" value="KAK5091862.1"/>
    <property type="molecule type" value="Genomic_DNA"/>
</dbReference>
<organism evidence="7 8">
    <name type="scientific">Lithohypha guttulata</name>
    <dbReference type="NCBI Taxonomy" id="1690604"/>
    <lineage>
        <taxon>Eukaryota</taxon>
        <taxon>Fungi</taxon>
        <taxon>Dikarya</taxon>
        <taxon>Ascomycota</taxon>
        <taxon>Pezizomycotina</taxon>
        <taxon>Eurotiomycetes</taxon>
        <taxon>Chaetothyriomycetidae</taxon>
        <taxon>Chaetothyriales</taxon>
        <taxon>Trichomeriaceae</taxon>
        <taxon>Lithohypha</taxon>
    </lineage>
</organism>
<evidence type="ECO:0000313" key="8">
    <source>
        <dbReference type="Proteomes" id="UP001345013"/>
    </source>
</evidence>
<protein>
    <recommendedName>
        <fullName evidence="9">MYND-type zinc finger protein samB</fullName>
    </recommendedName>
</protein>
<dbReference type="InterPro" id="IPR046341">
    <property type="entry name" value="SET_dom_sf"/>
</dbReference>
<reference evidence="7 8" key="1">
    <citation type="submission" date="2023-08" db="EMBL/GenBank/DDBJ databases">
        <title>Black Yeasts Isolated from many extreme environments.</title>
        <authorList>
            <person name="Coleine C."/>
            <person name="Stajich J.E."/>
            <person name="Selbmann L."/>
        </authorList>
    </citation>
    <scope>NUCLEOTIDE SEQUENCE [LARGE SCALE GENOMIC DNA]</scope>
    <source>
        <strain evidence="7 8">CCFEE 5885</strain>
    </source>
</reference>
<name>A0ABR0K8F5_9EURO</name>
<evidence type="ECO:0000313" key="7">
    <source>
        <dbReference type="EMBL" id="KAK5091862.1"/>
    </source>
</evidence>
<dbReference type="SUPFAM" id="SSF144232">
    <property type="entry name" value="HIT/MYND zinc finger-like"/>
    <property type="match status" value="1"/>
</dbReference>
<dbReference type="Gene3D" id="1.10.220.160">
    <property type="match status" value="1"/>
</dbReference>
<dbReference type="Pfam" id="PF00856">
    <property type="entry name" value="SET"/>
    <property type="match status" value="1"/>
</dbReference>
<dbReference type="InterPro" id="IPR002893">
    <property type="entry name" value="Znf_MYND"/>
</dbReference>
<gene>
    <name evidence="7" type="ORF">LTR24_005758</name>
</gene>
<dbReference type="PROSITE" id="PS50865">
    <property type="entry name" value="ZF_MYND_2"/>
    <property type="match status" value="1"/>
</dbReference>
<comment type="caution">
    <text evidence="7">The sequence shown here is derived from an EMBL/GenBank/DDBJ whole genome shotgun (WGS) entry which is preliminary data.</text>
</comment>
<evidence type="ECO:0000256" key="4">
    <source>
        <dbReference type="PROSITE-ProRule" id="PRU00134"/>
    </source>
</evidence>
<evidence type="ECO:0000259" key="6">
    <source>
        <dbReference type="PROSITE" id="PS50865"/>
    </source>
</evidence>
<evidence type="ECO:0000259" key="5">
    <source>
        <dbReference type="PROSITE" id="PS50280"/>
    </source>
</evidence>
<keyword evidence="3" id="KW-0862">Zinc</keyword>
<keyword evidence="1" id="KW-0479">Metal-binding</keyword>
<dbReference type="PANTHER" id="PTHR12197">
    <property type="entry name" value="HISTONE-LYSINE N-METHYLTRANSFERASE SMYD"/>
    <property type="match status" value="1"/>
</dbReference>
<feature type="domain" description="MYND-type" evidence="6">
    <location>
        <begin position="48"/>
        <end position="102"/>
    </location>
</feature>
<dbReference type="CDD" id="cd20071">
    <property type="entry name" value="SET_SMYD"/>
    <property type="match status" value="1"/>
</dbReference>